<comment type="caution">
    <text evidence="2">The sequence shown here is derived from an EMBL/GenBank/DDBJ whole genome shotgun (WGS) entry which is preliminary data.</text>
</comment>
<dbReference type="RefSeq" id="WP_340418484.1">
    <property type="nucleotide sequence ID" value="NZ_JBBMGJ010000007.1"/>
</dbReference>
<feature type="region of interest" description="Disordered" evidence="1">
    <location>
        <begin position="1"/>
        <end position="22"/>
    </location>
</feature>
<evidence type="ECO:0000256" key="1">
    <source>
        <dbReference type="SAM" id="MobiDB-lite"/>
    </source>
</evidence>
<evidence type="ECO:0000313" key="3">
    <source>
        <dbReference type="Proteomes" id="UP001371299"/>
    </source>
</evidence>
<sequence>VRRIKHQSTPTQAATLNIPKKCPHPQMSLKPLYALRQCRKSGSASKDKAGRQCSSTLYNSFLTSQQTD</sequence>
<dbReference type="Proteomes" id="UP001371299">
    <property type="component" value="Unassembled WGS sequence"/>
</dbReference>
<accession>A0ABU8Y563</accession>
<proteinExistence type="predicted"/>
<keyword evidence="3" id="KW-1185">Reference proteome</keyword>
<gene>
    <name evidence="2" type="ORF">WMQ01_05120</name>
</gene>
<organism evidence="2 3">
    <name type="scientific">Corynebacterium yonathiae</name>
    <dbReference type="NCBI Taxonomy" id="2913504"/>
    <lineage>
        <taxon>Bacteria</taxon>
        <taxon>Bacillati</taxon>
        <taxon>Actinomycetota</taxon>
        <taxon>Actinomycetes</taxon>
        <taxon>Mycobacteriales</taxon>
        <taxon>Corynebacteriaceae</taxon>
        <taxon>Corynebacterium</taxon>
    </lineage>
</organism>
<dbReference type="EMBL" id="JBBMGJ010000007">
    <property type="protein sequence ID" value="MEK0145453.1"/>
    <property type="molecule type" value="Genomic_DNA"/>
</dbReference>
<protein>
    <recommendedName>
        <fullName evidence="4">Transposase</fullName>
    </recommendedName>
</protein>
<name>A0ABU8Y563_9CORY</name>
<evidence type="ECO:0000313" key="2">
    <source>
        <dbReference type="EMBL" id="MEK0145453.1"/>
    </source>
</evidence>
<feature type="non-terminal residue" evidence="2">
    <location>
        <position position="1"/>
    </location>
</feature>
<reference evidence="2 3" key="1">
    <citation type="submission" date="2024-01" db="EMBL/GenBank/DDBJ databases">
        <title>Description of two novel Corynebacterium species isolated from human nasal passages and skin.</title>
        <authorList>
            <person name="Popowitch E."/>
            <person name="Tran T.H."/>
            <person name="Escapa I.F."/>
            <person name="Bhatt E."/>
            <person name="Sozat A.K."/>
            <person name="Roberts A.Q."/>
            <person name="Segre J.A."/>
            <person name="Kong H."/>
            <person name="Conlan S."/>
            <person name="Lemon K.P."/>
            <person name="Kelly M.S."/>
        </authorList>
    </citation>
    <scope>NUCLEOTIDE SEQUENCE [LARGE SCALE GENOMIC DNA]</scope>
    <source>
        <strain evidence="2 3">KPL2619</strain>
    </source>
</reference>
<evidence type="ECO:0008006" key="4">
    <source>
        <dbReference type="Google" id="ProtNLM"/>
    </source>
</evidence>